<protein>
    <recommendedName>
        <fullName evidence="3">Ribosomal protein S19</fullName>
    </recommendedName>
</protein>
<evidence type="ECO:0000313" key="1">
    <source>
        <dbReference type="EMBL" id="CAG9334059.1"/>
    </source>
</evidence>
<comment type="caution">
    <text evidence="1">The sequence shown here is derived from an EMBL/GenBank/DDBJ whole genome shotgun (WGS) entry which is preliminary data.</text>
</comment>
<evidence type="ECO:0008006" key="3">
    <source>
        <dbReference type="Google" id="ProtNLM"/>
    </source>
</evidence>
<dbReference type="AlphaFoldDB" id="A0AAU9K7Z9"/>
<organism evidence="1 2">
    <name type="scientific">Blepharisma stoltei</name>
    <dbReference type="NCBI Taxonomy" id="1481888"/>
    <lineage>
        <taxon>Eukaryota</taxon>
        <taxon>Sar</taxon>
        <taxon>Alveolata</taxon>
        <taxon>Ciliophora</taxon>
        <taxon>Postciliodesmatophora</taxon>
        <taxon>Heterotrichea</taxon>
        <taxon>Heterotrichida</taxon>
        <taxon>Blepharismidae</taxon>
        <taxon>Blepharisma</taxon>
    </lineage>
</organism>
<sequence length="150" mass="16929">MSSYDIEGTIELLRSASKSAISPMKTWSKNRLYPDHVPSIVMPQDKINFTTRARSVARLGTRQRTIISDHEKSSLSKTHRLIRNKSKEGRIDLTKVSPIKLRHVINALANKTAGIAIIKSKEKSRFLDSSKWTGGSTILSKRYSSTRLTF</sequence>
<gene>
    <name evidence="1" type="ORF">BSTOLATCC_MIC59861</name>
</gene>
<dbReference type="Proteomes" id="UP001162131">
    <property type="component" value="Unassembled WGS sequence"/>
</dbReference>
<accession>A0AAU9K7Z9</accession>
<reference evidence="1" key="1">
    <citation type="submission" date="2021-09" db="EMBL/GenBank/DDBJ databases">
        <authorList>
            <consortium name="AG Swart"/>
            <person name="Singh M."/>
            <person name="Singh A."/>
            <person name="Seah K."/>
            <person name="Emmerich C."/>
        </authorList>
    </citation>
    <scope>NUCLEOTIDE SEQUENCE</scope>
    <source>
        <strain evidence="1">ATCC30299</strain>
    </source>
</reference>
<name>A0AAU9K7Z9_9CILI</name>
<proteinExistence type="predicted"/>
<keyword evidence="2" id="KW-1185">Reference proteome</keyword>
<dbReference type="EMBL" id="CAJZBQ010000057">
    <property type="protein sequence ID" value="CAG9334059.1"/>
    <property type="molecule type" value="Genomic_DNA"/>
</dbReference>
<evidence type="ECO:0000313" key="2">
    <source>
        <dbReference type="Proteomes" id="UP001162131"/>
    </source>
</evidence>